<protein>
    <submittedName>
        <fullName evidence="1">Uncharacterized protein</fullName>
    </submittedName>
</protein>
<proteinExistence type="predicted"/>
<accession>A0A0F9RGW2</accession>
<comment type="caution">
    <text evidence="1">The sequence shown here is derived from an EMBL/GenBank/DDBJ whole genome shotgun (WGS) entry which is preliminary data.</text>
</comment>
<name>A0A0F9RGW2_9ZZZZ</name>
<gene>
    <name evidence="1" type="ORF">LCGC14_0975140</name>
</gene>
<evidence type="ECO:0000313" key="1">
    <source>
        <dbReference type="EMBL" id="KKN16503.1"/>
    </source>
</evidence>
<feature type="non-terminal residue" evidence="1">
    <location>
        <position position="1"/>
    </location>
</feature>
<dbReference type="AlphaFoldDB" id="A0A0F9RGW2"/>
<sequence>FDGTDNVIFAVDTNGVLTITPSGAAVEVGGDLIFGTSPYRVDATAGGLVVGVGAGAPVPDQQGIHVWKGSAGAVGVNANTLLVLENSSNALMSFLGPTSSVQGIEFGDTVDNNAGRLLYRHATNQFDFDIGGSNRLIYSAGSFDFQEATVVDILGGYLQLTERSAPGAGAADTARIYAIVDGGTMTDLAAVFQDGTVDIFAQETTPLDAPIFTYASGTEVKMVLKKLHPGVVELVAVFPNGSEWTIKSLEYHNSAKIAANVGTESPKVPSGWVVDYFDVERIEYYTVEEPVTTPELIRKASWDPVTQQYDTVWVWEEVPVYEDVVVTEPVWNERTQSYDTVTEIVQGQKYEMVTKERIITEQTAVKSPGEVKQ</sequence>
<reference evidence="1" key="1">
    <citation type="journal article" date="2015" name="Nature">
        <title>Complex archaea that bridge the gap between prokaryotes and eukaryotes.</title>
        <authorList>
            <person name="Spang A."/>
            <person name="Saw J.H."/>
            <person name="Jorgensen S.L."/>
            <person name="Zaremba-Niedzwiedzka K."/>
            <person name="Martijn J."/>
            <person name="Lind A.E."/>
            <person name="van Eijk R."/>
            <person name="Schleper C."/>
            <person name="Guy L."/>
            <person name="Ettema T.J."/>
        </authorList>
    </citation>
    <scope>NUCLEOTIDE SEQUENCE</scope>
</reference>
<dbReference type="EMBL" id="LAZR01003608">
    <property type="protein sequence ID" value="KKN16503.1"/>
    <property type="molecule type" value="Genomic_DNA"/>
</dbReference>
<organism evidence="1">
    <name type="scientific">marine sediment metagenome</name>
    <dbReference type="NCBI Taxonomy" id="412755"/>
    <lineage>
        <taxon>unclassified sequences</taxon>
        <taxon>metagenomes</taxon>
        <taxon>ecological metagenomes</taxon>
    </lineage>
</organism>